<organism evidence="5 6">
    <name type="scientific">Herbihabitans rhizosphaerae</name>
    <dbReference type="NCBI Taxonomy" id="1872711"/>
    <lineage>
        <taxon>Bacteria</taxon>
        <taxon>Bacillati</taxon>
        <taxon>Actinomycetota</taxon>
        <taxon>Actinomycetes</taxon>
        <taxon>Pseudonocardiales</taxon>
        <taxon>Pseudonocardiaceae</taxon>
        <taxon>Herbihabitans</taxon>
    </lineage>
</organism>
<evidence type="ECO:0000313" key="5">
    <source>
        <dbReference type="EMBL" id="RZS40872.1"/>
    </source>
</evidence>
<comment type="caution">
    <text evidence="5">The sequence shown here is derived from an EMBL/GenBank/DDBJ whole genome shotgun (WGS) entry which is preliminary data.</text>
</comment>
<sequence>MTVKDVLANPVVSRAARTRLMSWLVNLHGSVTDGELRAAVDGKVVLVTGASYGLGEATARRLAAAGATVLMIARTREALEKTAAEIAEAGGAAQVYPADLSDPEQVDVVANRILAEHGPPDVVVHNAGKSIRRSIEDSTDRLHDFTRTTNVNYLGPVKLTLALLPSMRARGRGHFVNVSTIGVRIPPGPRWSAYQASKAAFDIFFRSMAVEAVADGITTSTIYMALVHSRMSAPTGIFDNVPGKTPDQAAELVCAAIAHRPRKMSPWWAEVAHTVFGPGERAWERTSALLYRRGQRGTR</sequence>
<gene>
    <name evidence="5" type="ORF">EV193_103186</name>
</gene>
<dbReference type="PANTHER" id="PTHR44196:SF1">
    <property type="entry name" value="DEHYDROGENASE_REDUCTASE SDR FAMILY MEMBER 7B"/>
    <property type="match status" value="1"/>
</dbReference>
<dbReference type="Gene3D" id="3.40.50.720">
    <property type="entry name" value="NAD(P)-binding Rossmann-like Domain"/>
    <property type="match status" value="1"/>
</dbReference>
<keyword evidence="2" id="KW-0560">Oxidoreductase</keyword>
<dbReference type="InterPro" id="IPR057326">
    <property type="entry name" value="KR_dom"/>
</dbReference>
<dbReference type="GO" id="GO:0016020">
    <property type="term" value="C:membrane"/>
    <property type="evidence" value="ECO:0007669"/>
    <property type="project" value="TreeGrafter"/>
</dbReference>
<reference evidence="5 6" key="1">
    <citation type="submission" date="2019-02" db="EMBL/GenBank/DDBJ databases">
        <title>Genomic Encyclopedia of Type Strains, Phase IV (KMG-IV): sequencing the most valuable type-strain genomes for metagenomic binning, comparative biology and taxonomic classification.</title>
        <authorList>
            <person name="Goeker M."/>
        </authorList>
    </citation>
    <scope>NUCLEOTIDE SEQUENCE [LARGE SCALE GENOMIC DNA]</scope>
    <source>
        <strain evidence="5 6">DSM 101727</strain>
    </source>
</reference>
<dbReference type="PRINTS" id="PR00080">
    <property type="entry name" value="SDRFAMILY"/>
</dbReference>
<proteinExistence type="inferred from homology"/>
<protein>
    <submittedName>
        <fullName evidence="5">Short-subunit dehydrogenase</fullName>
    </submittedName>
</protein>
<evidence type="ECO:0000313" key="6">
    <source>
        <dbReference type="Proteomes" id="UP000294257"/>
    </source>
</evidence>
<dbReference type="CDD" id="cd05233">
    <property type="entry name" value="SDR_c"/>
    <property type="match status" value="1"/>
</dbReference>
<evidence type="ECO:0000256" key="1">
    <source>
        <dbReference type="ARBA" id="ARBA00006484"/>
    </source>
</evidence>
<dbReference type="EMBL" id="SGWQ01000003">
    <property type="protein sequence ID" value="RZS40872.1"/>
    <property type="molecule type" value="Genomic_DNA"/>
</dbReference>
<evidence type="ECO:0000259" key="4">
    <source>
        <dbReference type="SMART" id="SM00822"/>
    </source>
</evidence>
<accession>A0A4Q7KYW3</accession>
<evidence type="ECO:0000256" key="2">
    <source>
        <dbReference type="ARBA" id="ARBA00023002"/>
    </source>
</evidence>
<dbReference type="InterPro" id="IPR036291">
    <property type="entry name" value="NAD(P)-bd_dom_sf"/>
</dbReference>
<dbReference type="GO" id="GO:0016491">
    <property type="term" value="F:oxidoreductase activity"/>
    <property type="evidence" value="ECO:0007669"/>
    <property type="project" value="UniProtKB-KW"/>
</dbReference>
<dbReference type="Pfam" id="PF00106">
    <property type="entry name" value="adh_short"/>
    <property type="match status" value="1"/>
</dbReference>
<comment type="similarity">
    <text evidence="1 3">Belongs to the short-chain dehydrogenases/reductases (SDR) family.</text>
</comment>
<name>A0A4Q7KYW3_9PSEU</name>
<dbReference type="PANTHER" id="PTHR44196">
    <property type="entry name" value="DEHYDROGENASE/REDUCTASE SDR FAMILY MEMBER 7B"/>
    <property type="match status" value="1"/>
</dbReference>
<dbReference type="PRINTS" id="PR00081">
    <property type="entry name" value="GDHRDH"/>
</dbReference>
<feature type="domain" description="Ketoreductase" evidence="4">
    <location>
        <begin position="43"/>
        <end position="237"/>
    </location>
</feature>
<dbReference type="AlphaFoldDB" id="A0A4Q7KYW3"/>
<dbReference type="Proteomes" id="UP000294257">
    <property type="component" value="Unassembled WGS sequence"/>
</dbReference>
<evidence type="ECO:0000256" key="3">
    <source>
        <dbReference type="RuleBase" id="RU000363"/>
    </source>
</evidence>
<dbReference type="RefSeq" id="WP_242613278.1">
    <property type="nucleotide sequence ID" value="NZ_SGWQ01000003.1"/>
</dbReference>
<keyword evidence="6" id="KW-1185">Reference proteome</keyword>
<dbReference type="InterPro" id="IPR002347">
    <property type="entry name" value="SDR_fam"/>
</dbReference>
<dbReference type="SMART" id="SM00822">
    <property type="entry name" value="PKS_KR"/>
    <property type="match status" value="1"/>
</dbReference>
<dbReference type="SUPFAM" id="SSF51735">
    <property type="entry name" value="NAD(P)-binding Rossmann-fold domains"/>
    <property type="match status" value="1"/>
</dbReference>